<keyword evidence="5 6" id="KW-0472">Membrane</keyword>
<sequence length="89" mass="9567">MAYPHLWPLLAVWVALLALLGLTVGASLVLTGTPSLVASLGIASAKAALIAWVYMQLRREGGLMRIMALGAAFWLLILLGYLALDYLTR</sequence>
<dbReference type="InterPro" id="IPR011743">
    <property type="entry name" value="Caa3_sub_IV"/>
</dbReference>
<evidence type="ECO:0000256" key="3">
    <source>
        <dbReference type="ARBA" id="ARBA00022692"/>
    </source>
</evidence>
<feature type="transmembrane region" description="Helical" evidence="6">
    <location>
        <begin position="35"/>
        <end position="54"/>
    </location>
</feature>
<feature type="transmembrane region" description="Helical" evidence="6">
    <location>
        <begin position="66"/>
        <end position="84"/>
    </location>
</feature>
<evidence type="ECO:0000256" key="2">
    <source>
        <dbReference type="ARBA" id="ARBA00022475"/>
    </source>
</evidence>
<dbReference type="Proteomes" id="UP000318050">
    <property type="component" value="Unassembled WGS sequence"/>
</dbReference>
<dbReference type="OrthoDB" id="7916717at2"/>
<dbReference type="EMBL" id="VITT01000008">
    <property type="protein sequence ID" value="TWB59513.1"/>
    <property type="molecule type" value="Genomic_DNA"/>
</dbReference>
<evidence type="ECO:0000256" key="6">
    <source>
        <dbReference type="SAM" id="Phobius"/>
    </source>
</evidence>
<gene>
    <name evidence="7" type="ORF">FBZ92_108159</name>
</gene>
<keyword evidence="3 6" id="KW-0812">Transmembrane</keyword>
<dbReference type="NCBIfam" id="TIGR02229">
    <property type="entry name" value="caa3_sub_IV"/>
    <property type="match status" value="1"/>
</dbReference>
<comment type="caution">
    <text evidence="7">The sequence shown here is derived from an EMBL/GenBank/DDBJ whole genome shotgun (WGS) entry which is preliminary data.</text>
</comment>
<dbReference type="InterPro" id="IPR005171">
    <property type="entry name" value="Cyt_c_oxidase_su4_prok"/>
</dbReference>
<evidence type="ECO:0000256" key="1">
    <source>
        <dbReference type="ARBA" id="ARBA00004651"/>
    </source>
</evidence>
<evidence type="ECO:0000256" key="4">
    <source>
        <dbReference type="ARBA" id="ARBA00022989"/>
    </source>
</evidence>
<comment type="subcellular location">
    <subcellularLocation>
        <location evidence="1">Cell membrane</location>
        <topology evidence="1">Multi-pass membrane protein</topology>
    </subcellularLocation>
</comment>
<protein>
    <submittedName>
        <fullName evidence="7">Cytochrome c oxidase subunit 4</fullName>
    </submittedName>
</protein>
<proteinExistence type="predicted"/>
<organism evidence="7 8">
    <name type="scientific">Nitrospirillum amazonense</name>
    <dbReference type="NCBI Taxonomy" id="28077"/>
    <lineage>
        <taxon>Bacteria</taxon>
        <taxon>Pseudomonadati</taxon>
        <taxon>Pseudomonadota</taxon>
        <taxon>Alphaproteobacteria</taxon>
        <taxon>Rhodospirillales</taxon>
        <taxon>Azospirillaceae</taxon>
        <taxon>Nitrospirillum</taxon>
    </lineage>
</organism>
<dbReference type="AlphaFoldDB" id="A0A560IKE0"/>
<keyword evidence="4 6" id="KW-1133">Transmembrane helix</keyword>
<accession>A0A560IKE0</accession>
<keyword evidence="2" id="KW-1003">Cell membrane</keyword>
<name>A0A560IKE0_9PROT</name>
<evidence type="ECO:0000256" key="5">
    <source>
        <dbReference type="ARBA" id="ARBA00023136"/>
    </source>
</evidence>
<evidence type="ECO:0000313" key="8">
    <source>
        <dbReference type="Proteomes" id="UP000318050"/>
    </source>
</evidence>
<dbReference type="Pfam" id="PF03626">
    <property type="entry name" value="COX4_pro"/>
    <property type="match status" value="1"/>
</dbReference>
<reference evidence="7 8" key="1">
    <citation type="submission" date="2019-06" db="EMBL/GenBank/DDBJ databases">
        <title>Genomic Encyclopedia of Type Strains, Phase IV (KMG-V): Genome sequencing to study the core and pangenomes of soil and plant-associated prokaryotes.</title>
        <authorList>
            <person name="Whitman W."/>
        </authorList>
    </citation>
    <scope>NUCLEOTIDE SEQUENCE [LARGE SCALE GENOMIC DNA]</scope>
    <source>
        <strain evidence="7 8">BR 11140</strain>
    </source>
</reference>
<evidence type="ECO:0000313" key="7">
    <source>
        <dbReference type="EMBL" id="TWB59513.1"/>
    </source>
</evidence>
<dbReference type="GO" id="GO:0005886">
    <property type="term" value="C:plasma membrane"/>
    <property type="evidence" value="ECO:0007669"/>
    <property type="project" value="UniProtKB-SubCell"/>
</dbReference>